<keyword evidence="2" id="KW-0812">Transmembrane</keyword>
<dbReference type="Pfam" id="PF11932">
    <property type="entry name" value="DUF3450"/>
    <property type="match status" value="1"/>
</dbReference>
<keyword evidence="2" id="KW-0472">Membrane</keyword>
<organism evidence="3 4">
    <name type="scientific">Kuenenia stuttgartiensis</name>
    <dbReference type="NCBI Taxonomy" id="174633"/>
    <lineage>
        <taxon>Bacteria</taxon>
        <taxon>Pseudomonadati</taxon>
        <taxon>Planctomycetota</taxon>
        <taxon>Candidatus Brocadiia</taxon>
        <taxon>Candidatus Brocadiales</taxon>
        <taxon>Candidatus Brocadiaceae</taxon>
        <taxon>Candidatus Kuenenia</taxon>
    </lineage>
</organism>
<evidence type="ECO:0000313" key="3">
    <source>
        <dbReference type="EMBL" id="QII13852.1"/>
    </source>
</evidence>
<keyword evidence="2" id="KW-1133">Transmembrane helix</keyword>
<gene>
    <name evidence="3" type="ORF">KsCSTR_44730</name>
</gene>
<dbReference type="Proteomes" id="UP000501926">
    <property type="component" value="Chromosome"/>
</dbReference>
<evidence type="ECO:0000256" key="2">
    <source>
        <dbReference type="SAM" id="Phobius"/>
    </source>
</evidence>
<proteinExistence type="predicted"/>
<accession>A0A6G7GWX6</accession>
<evidence type="ECO:0008006" key="5">
    <source>
        <dbReference type="Google" id="ProtNLM"/>
    </source>
</evidence>
<keyword evidence="1" id="KW-0175">Coiled coil</keyword>
<evidence type="ECO:0000256" key="1">
    <source>
        <dbReference type="SAM" id="Coils"/>
    </source>
</evidence>
<dbReference type="EMBL" id="CP049055">
    <property type="protein sequence ID" value="QII13852.1"/>
    <property type="molecule type" value="Genomic_DNA"/>
</dbReference>
<sequence length="280" mass="31436">MKNKKIYKCRRVKTTEGVLVKMRCRLPTVALLLIAFFMFAFITIPFKTANGSVDSARAALEKWVETRRIISKEKLEFELAKEMLSERIELLGREIETVRKKNSEIEASITEADKKRAEMLEENEKLKKASTTLSATVIELETRTRELLKKLPDPIRGRVKPLSQRLSENQEDTKLSLGERFQNIIGILNEVNKFNGEISVVSEVHGLPDGNHVEATSLYIGIGQSYFVNGNCDKAGLGIASQDGWIWRPANEHAAAIAKAIAILKNETAAAFVQLPIEIQ</sequence>
<reference evidence="3 4" key="1">
    <citation type="submission" date="2020-02" db="EMBL/GenBank/DDBJ databases">
        <title>Newly sequenced genome of strain CSTR1 showed variability in Candidatus Kuenenia stuttgartiensis genomes.</title>
        <authorList>
            <person name="Ding C."/>
            <person name="Adrian L."/>
        </authorList>
    </citation>
    <scope>NUCLEOTIDE SEQUENCE [LARGE SCALE GENOMIC DNA]</scope>
    <source>
        <strain evidence="3 4">CSTR1</strain>
    </source>
</reference>
<feature type="coiled-coil region" evidence="1">
    <location>
        <begin position="81"/>
        <end position="132"/>
    </location>
</feature>
<dbReference type="AlphaFoldDB" id="A0A6G7GWX6"/>
<dbReference type="InterPro" id="IPR016866">
    <property type="entry name" value="UCP028069"/>
</dbReference>
<dbReference type="RefSeq" id="WP_164995519.1">
    <property type="nucleotide sequence ID" value="NZ_CP049055.1"/>
</dbReference>
<evidence type="ECO:0000313" key="4">
    <source>
        <dbReference type="Proteomes" id="UP000501926"/>
    </source>
</evidence>
<protein>
    <recommendedName>
        <fullName evidence="5">DUF3450 family protein</fullName>
    </recommendedName>
</protein>
<name>A0A6G7GWX6_KUEST</name>
<feature type="transmembrane region" description="Helical" evidence="2">
    <location>
        <begin position="29"/>
        <end position="46"/>
    </location>
</feature>